<name>A0A165KRK4_9APHY</name>
<feature type="compositionally biased region" description="Basic and acidic residues" evidence="1">
    <location>
        <begin position="1"/>
        <end position="11"/>
    </location>
</feature>
<dbReference type="Gene3D" id="1.10.472.10">
    <property type="entry name" value="Cyclin-like"/>
    <property type="match status" value="1"/>
</dbReference>
<feature type="compositionally biased region" description="Basic and acidic residues" evidence="1">
    <location>
        <begin position="17"/>
        <end position="28"/>
    </location>
</feature>
<dbReference type="STRING" id="1314783.A0A165KRK4"/>
<gene>
    <name evidence="2" type="ORF">DAEQUDRAFT_119444</name>
</gene>
<keyword evidence="3" id="KW-1185">Reference proteome</keyword>
<dbReference type="AlphaFoldDB" id="A0A165KRK4"/>
<evidence type="ECO:0000313" key="2">
    <source>
        <dbReference type="EMBL" id="KZT63485.1"/>
    </source>
</evidence>
<proteinExistence type="predicted"/>
<sequence>MEREALERRADGLAMHDGLKLENDDKVVPDSVAYTGTNDGESSDSGEDEECRMILQSDRATSNTDSEEESASQSIFALADETCFGIDEHVRMTCVDWILEVLPDTSDQPTHLRKDLSEHLRNSPETRWHAAQLFIRYFHHLGAVCSCTASPVSASGRQTLTEEALLAHDGSEAIVWDCAIACVALSVKFHRDVFPPFYMIPAREWGALAPHTISYDDLEIAQRDILDTLSHSIGCVTPGQYLHDFWLALPSLRALLAFDKGWEAAQEEAWAILLEAFMQPDVLRFPTSLLTACALIDGCVDVLIGHYKTKLHASSSFGRRRPSSGADGPIRKDRNVDLRKRATRAVQNVKMDAQELLGYTEVDFRYCRFWLRSAP</sequence>
<protein>
    <recommendedName>
        <fullName evidence="4">Cyclin N-terminal domain-containing protein</fullName>
    </recommendedName>
</protein>
<evidence type="ECO:0000313" key="3">
    <source>
        <dbReference type="Proteomes" id="UP000076727"/>
    </source>
</evidence>
<evidence type="ECO:0008006" key="4">
    <source>
        <dbReference type="Google" id="ProtNLM"/>
    </source>
</evidence>
<dbReference type="OrthoDB" id="3250555at2759"/>
<reference evidence="2 3" key="1">
    <citation type="journal article" date="2016" name="Mol. Biol. Evol.">
        <title>Comparative Genomics of Early-Diverging Mushroom-Forming Fungi Provides Insights into the Origins of Lignocellulose Decay Capabilities.</title>
        <authorList>
            <person name="Nagy L.G."/>
            <person name="Riley R."/>
            <person name="Tritt A."/>
            <person name="Adam C."/>
            <person name="Daum C."/>
            <person name="Floudas D."/>
            <person name="Sun H."/>
            <person name="Yadav J.S."/>
            <person name="Pangilinan J."/>
            <person name="Larsson K.H."/>
            <person name="Matsuura K."/>
            <person name="Barry K."/>
            <person name="Labutti K."/>
            <person name="Kuo R."/>
            <person name="Ohm R.A."/>
            <person name="Bhattacharya S.S."/>
            <person name="Shirouzu T."/>
            <person name="Yoshinaga Y."/>
            <person name="Martin F.M."/>
            <person name="Grigoriev I.V."/>
            <person name="Hibbett D.S."/>
        </authorList>
    </citation>
    <scope>NUCLEOTIDE SEQUENCE [LARGE SCALE GENOMIC DNA]</scope>
    <source>
        <strain evidence="2 3">L-15889</strain>
    </source>
</reference>
<accession>A0A165KRK4</accession>
<evidence type="ECO:0000256" key="1">
    <source>
        <dbReference type="SAM" id="MobiDB-lite"/>
    </source>
</evidence>
<feature type="region of interest" description="Disordered" evidence="1">
    <location>
        <begin position="1"/>
        <end position="49"/>
    </location>
</feature>
<organism evidence="2 3">
    <name type="scientific">Daedalea quercina L-15889</name>
    <dbReference type="NCBI Taxonomy" id="1314783"/>
    <lineage>
        <taxon>Eukaryota</taxon>
        <taxon>Fungi</taxon>
        <taxon>Dikarya</taxon>
        <taxon>Basidiomycota</taxon>
        <taxon>Agaricomycotina</taxon>
        <taxon>Agaricomycetes</taxon>
        <taxon>Polyporales</taxon>
        <taxon>Fomitopsis</taxon>
    </lineage>
</organism>
<dbReference type="EMBL" id="KV429179">
    <property type="protein sequence ID" value="KZT63485.1"/>
    <property type="molecule type" value="Genomic_DNA"/>
</dbReference>
<dbReference type="Proteomes" id="UP000076727">
    <property type="component" value="Unassembled WGS sequence"/>
</dbReference>